<dbReference type="GO" id="GO:0009073">
    <property type="term" value="P:aromatic amino acid family biosynthetic process"/>
    <property type="evidence" value="ECO:0007669"/>
    <property type="project" value="InterPro"/>
</dbReference>
<keyword evidence="3" id="KW-1185">Reference proteome</keyword>
<dbReference type="PANTHER" id="PTHR33563:SF6">
    <property type="entry name" value="USPA DOMAIN-CONTAINING PROTEIN"/>
    <property type="match status" value="1"/>
</dbReference>
<gene>
    <name evidence="2" type="ORF">KC19_4G197700</name>
</gene>
<name>A0A8T0ICQ2_CERPU</name>
<dbReference type="GO" id="GO:0003856">
    <property type="term" value="F:3-dehydroquinate synthase activity"/>
    <property type="evidence" value="ECO:0007669"/>
    <property type="project" value="InterPro"/>
</dbReference>
<dbReference type="InterPro" id="IPR002812">
    <property type="entry name" value="DHQS"/>
</dbReference>
<reference evidence="2" key="1">
    <citation type="submission" date="2020-06" db="EMBL/GenBank/DDBJ databases">
        <title>WGS assembly of Ceratodon purpureus strain R40.</title>
        <authorList>
            <person name="Carey S.B."/>
            <person name="Jenkins J."/>
            <person name="Shu S."/>
            <person name="Lovell J.T."/>
            <person name="Sreedasyam A."/>
            <person name="Maumus F."/>
            <person name="Tiley G.P."/>
            <person name="Fernandez-Pozo N."/>
            <person name="Barry K."/>
            <person name="Chen C."/>
            <person name="Wang M."/>
            <person name="Lipzen A."/>
            <person name="Daum C."/>
            <person name="Saski C.A."/>
            <person name="Payton A.C."/>
            <person name="Mcbreen J.C."/>
            <person name="Conrad R.E."/>
            <person name="Kollar L.M."/>
            <person name="Olsson S."/>
            <person name="Huttunen S."/>
            <person name="Landis J.B."/>
            <person name="Wickett N.J."/>
            <person name="Johnson M.G."/>
            <person name="Rensing S.A."/>
            <person name="Grimwood J."/>
            <person name="Schmutz J."/>
            <person name="Mcdaniel S.F."/>
        </authorList>
    </citation>
    <scope>NUCLEOTIDE SEQUENCE</scope>
    <source>
        <strain evidence="2">R40</strain>
    </source>
</reference>
<dbReference type="GO" id="GO:0016491">
    <property type="term" value="F:oxidoreductase activity"/>
    <property type="evidence" value="ECO:0007669"/>
    <property type="project" value="InterPro"/>
</dbReference>
<organism evidence="2 3">
    <name type="scientific">Ceratodon purpureus</name>
    <name type="common">Fire moss</name>
    <name type="synonym">Dicranum purpureum</name>
    <dbReference type="NCBI Taxonomy" id="3225"/>
    <lineage>
        <taxon>Eukaryota</taxon>
        <taxon>Viridiplantae</taxon>
        <taxon>Streptophyta</taxon>
        <taxon>Embryophyta</taxon>
        <taxon>Bryophyta</taxon>
        <taxon>Bryophytina</taxon>
        <taxon>Bryopsida</taxon>
        <taxon>Dicranidae</taxon>
        <taxon>Pseudoditrichales</taxon>
        <taxon>Ditrichaceae</taxon>
        <taxon>Ceratodon</taxon>
    </lineage>
</organism>
<evidence type="ECO:0000313" key="2">
    <source>
        <dbReference type="EMBL" id="KAG0580765.1"/>
    </source>
</evidence>
<comment type="caution">
    <text evidence="2">The sequence shown here is derived from an EMBL/GenBank/DDBJ whole genome shotgun (WGS) entry which is preliminary data.</text>
</comment>
<dbReference type="EMBL" id="CM026424">
    <property type="protein sequence ID" value="KAG0580765.1"/>
    <property type="molecule type" value="Genomic_DNA"/>
</dbReference>
<feature type="region of interest" description="Disordered" evidence="1">
    <location>
        <begin position="111"/>
        <end position="154"/>
    </location>
</feature>
<feature type="region of interest" description="Disordered" evidence="1">
    <location>
        <begin position="1"/>
        <end position="80"/>
    </location>
</feature>
<accession>A0A8T0ICQ2</accession>
<sequence length="499" mass="54433">MADSLRGHRSTWSSISDQVDLRRPAMETFGSMNPSNRPATNRTGSLDHINEKNLLTPPSKSRRTLRQSKSMIGERKAYPLPDPSQFENLINAAPLPSDPVNDILYPMQSLKKEREKSQEVDQVCSPSAQPPMEALKQPSPPASSMGDTDKQPFPGDCKAGVEKAKILGSSVCDSAGIEPLRTVKEEDHVEVKKEEEVQPTTSMVKASSKVVVVCDGEKKFTTAPVDIALNGYATAEGDAIVVVAFLEHIMSPMGMKMVADLKQFSGVNQSILKQTILAKKMEIEAKLRDTSRLQVCQVKKIQLDVKVLPGSNPKALVAKEVIDSEAKYVIFDKNAMSNRKYYEENLSCQILRLRSDGRRVETISLFGQCIEKTGSITSHCSDSSSDSSMNSELSNAPSIWSKLKMFGSKRSTGSVRYSHGGQGSIMGSSRTSSNLGSPRPMVQEEDGPVPEVLEESFSFDSPKPNPAEAYAYAAAGLSKFGTYTRRDGESLKQPTALAA</sequence>
<evidence type="ECO:0000256" key="1">
    <source>
        <dbReference type="SAM" id="MobiDB-lite"/>
    </source>
</evidence>
<evidence type="ECO:0000313" key="3">
    <source>
        <dbReference type="Proteomes" id="UP000822688"/>
    </source>
</evidence>
<protein>
    <submittedName>
        <fullName evidence="2">Uncharacterized protein</fullName>
    </submittedName>
</protein>
<feature type="compositionally biased region" description="Polar residues" evidence="1">
    <location>
        <begin position="30"/>
        <end position="44"/>
    </location>
</feature>
<dbReference type="AlphaFoldDB" id="A0A8T0ICQ2"/>
<feature type="compositionally biased region" description="Polar residues" evidence="1">
    <location>
        <begin position="425"/>
        <end position="436"/>
    </location>
</feature>
<proteinExistence type="predicted"/>
<dbReference type="PANTHER" id="PTHR33563">
    <property type="match status" value="1"/>
</dbReference>
<feature type="region of interest" description="Disordered" evidence="1">
    <location>
        <begin position="417"/>
        <end position="448"/>
    </location>
</feature>
<dbReference type="Proteomes" id="UP000822688">
    <property type="component" value="Chromosome 4"/>
</dbReference>